<organism evidence="1 2">
    <name type="scientific">Jimgerdemannia flammicorona</name>
    <dbReference type="NCBI Taxonomy" id="994334"/>
    <lineage>
        <taxon>Eukaryota</taxon>
        <taxon>Fungi</taxon>
        <taxon>Fungi incertae sedis</taxon>
        <taxon>Mucoromycota</taxon>
        <taxon>Mucoromycotina</taxon>
        <taxon>Endogonomycetes</taxon>
        <taxon>Endogonales</taxon>
        <taxon>Endogonaceae</taxon>
        <taxon>Jimgerdemannia</taxon>
    </lineage>
</organism>
<evidence type="ECO:0000313" key="1">
    <source>
        <dbReference type="EMBL" id="RUS16851.1"/>
    </source>
</evidence>
<reference evidence="1 2" key="1">
    <citation type="journal article" date="2018" name="New Phytol.">
        <title>Phylogenomics of Endogonaceae and evolution of mycorrhizas within Mucoromycota.</title>
        <authorList>
            <person name="Chang Y."/>
            <person name="Desiro A."/>
            <person name="Na H."/>
            <person name="Sandor L."/>
            <person name="Lipzen A."/>
            <person name="Clum A."/>
            <person name="Barry K."/>
            <person name="Grigoriev I.V."/>
            <person name="Martin F.M."/>
            <person name="Stajich J.E."/>
            <person name="Smith M.E."/>
            <person name="Bonito G."/>
            <person name="Spatafora J.W."/>
        </authorList>
    </citation>
    <scope>NUCLEOTIDE SEQUENCE [LARGE SCALE GENOMIC DNA]</scope>
    <source>
        <strain evidence="1 2">AD002</strain>
    </source>
</reference>
<keyword evidence="2" id="KW-1185">Reference proteome</keyword>
<dbReference type="Proteomes" id="UP000274822">
    <property type="component" value="Unassembled WGS sequence"/>
</dbReference>
<gene>
    <name evidence="1" type="ORF">BC938DRAFT_476442</name>
</gene>
<evidence type="ECO:0008006" key="3">
    <source>
        <dbReference type="Google" id="ProtNLM"/>
    </source>
</evidence>
<name>A0A433PH37_9FUNG</name>
<dbReference type="AlphaFoldDB" id="A0A433PH37"/>
<dbReference type="EMBL" id="RBNJ01023754">
    <property type="protein sequence ID" value="RUS16851.1"/>
    <property type="molecule type" value="Genomic_DNA"/>
</dbReference>
<proteinExistence type="predicted"/>
<sequence length="185" mass="21461">MTYSCEVGGIHVNEWPETSFFFPRDTLPFLLNNNQHPHTPPHPFEIHMATSDRAQEFLRSLAPFEKLEQSTRLLIQALKHEFPYQNALKSHLTELGVPRLADYLVWIPHHRFEEDMEEIGRGGFGTVHKATVEAFDERGFKTLHKNGDELVYDKNFVRTFALKEVDISIIVPEVCFLVFFASKSF</sequence>
<comment type="caution">
    <text evidence="1">The sequence shown here is derived from an EMBL/GenBank/DDBJ whole genome shotgun (WGS) entry which is preliminary data.</text>
</comment>
<accession>A0A433PH37</accession>
<evidence type="ECO:0000313" key="2">
    <source>
        <dbReference type="Proteomes" id="UP000274822"/>
    </source>
</evidence>
<protein>
    <recommendedName>
        <fullName evidence="3">Protein kinase domain-containing protein</fullName>
    </recommendedName>
</protein>